<organism evidence="1 2">
    <name type="scientific">Mesorhizobium hawassense</name>
    <dbReference type="NCBI Taxonomy" id="1209954"/>
    <lineage>
        <taxon>Bacteria</taxon>
        <taxon>Pseudomonadati</taxon>
        <taxon>Pseudomonadota</taxon>
        <taxon>Alphaproteobacteria</taxon>
        <taxon>Hyphomicrobiales</taxon>
        <taxon>Phyllobacteriaceae</taxon>
        <taxon>Mesorhizobium</taxon>
    </lineage>
</organism>
<gene>
    <name evidence="1" type="ORF">DPM33_26920</name>
</gene>
<proteinExistence type="predicted"/>
<evidence type="ECO:0000313" key="2">
    <source>
        <dbReference type="Proteomes" id="UP000251558"/>
    </source>
</evidence>
<comment type="caution">
    <text evidence="1">The sequence shown here is derived from an EMBL/GenBank/DDBJ whole genome shotgun (WGS) entry which is preliminary data.</text>
</comment>
<sequence>MLGVTAIGRRGVSEGPSRRKRGGWTFEPECDFALFVAGGKNAMRVEFHGLQFELPQGWEDITDDLDDKWPPTLAGPAGVGALQFSVGRYKSGKLPNIIIGDLREMLANFCANLPHEFDEPVERAGPVNAVGCAAHGPEQLVAVWLLSNGRDVTLATYTSLSPEDPETGVELRQARQLVESIEF</sequence>
<dbReference type="EMBL" id="QMBP01000016">
    <property type="protein sequence ID" value="RAZ86978.1"/>
    <property type="molecule type" value="Genomic_DNA"/>
</dbReference>
<reference evidence="2" key="1">
    <citation type="submission" date="2018-06" db="EMBL/GenBank/DDBJ databases">
        <authorList>
            <person name="Helene L.C."/>
            <person name="Dall'Agnol R."/>
            <person name="Delamuta J.R."/>
            <person name="Hungria M."/>
        </authorList>
    </citation>
    <scope>NUCLEOTIDE SEQUENCE [LARGE SCALE GENOMIC DNA]</scope>
    <source>
        <strain evidence="2">AC99b</strain>
    </source>
</reference>
<dbReference type="AlphaFoldDB" id="A0A330HH76"/>
<dbReference type="RefSeq" id="WP_112100428.1">
    <property type="nucleotide sequence ID" value="NZ_QMBP01000016.1"/>
</dbReference>
<accession>A0A330HH76</accession>
<reference evidence="1 2" key="2">
    <citation type="submission" date="2018-07" db="EMBL/GenBank/DDBJ databases">
        <title>Diversity of Mesorhizobium strains in Brazil.</title>
        <authorList>
            <person name="Helene L.C.F."/>
            <person name="Dall'Agnol R."/>
            <person name="Delamuta J.R.M."/>
            <person name="Hungria M."/>
        </authorList>
    </citation>
    <scope>NUCLEOTIDE SEQUENCE [LARGE SCALE GENOMIC DNA]</scope>
    <source>
        <strain evidence="1 2">AC99b</strain>
    </source>
</reference>
<dbReference type="Proteomes" id="UP000251558">
    <property type="component" value="Unassembled WGS sequence"/>
</dbReference>
<name>A0A330HH76_9HYPH</name>
<evidence type="ECO:0000313" key="1">
    <source>
        <dbReference type="EMBL" id="RAZ86978.1"/>
    </source>
</evidence>
<keyword evidence="2" id="KW-1185">Reference proteome</keyword>
<protein>
    <submittedName>
        <fullName evidence="1">Uncharacterized protein</fullName>
    </submittedName>
</protein>